<comment type="similarity">
    <text evidence="1">Belongs to the ARPC3 family.</text>
</comment>
<dbReference type="OrthoDB" id="200404at2759"/>
<comment type="caution">
    <text evidence="2">The sequence shown here is derived from an EMBL/GenBank/DDBJ whole genome shotgun (WGS) entry which is preliminary data.</text>
</comment>
<organism evidence="2 3">
    <name type="scientific">[Candida] subhashii</name>
    <dbReference type="NCBI Taxonomy" id="561895"/>
    <lineage>
        <taxon>Eukaryota</taxon>
        <taxon>Fungi</taxon>
        <taxon>Dikarya</taxon>
        <taxon>Ascomycota</taxon>
        <taxon>Saccharomycotina</taxon>
        <taxon>Pichiomycetes</taxon>
        <taxon>Debaryomycetaceae</taxon>
        <taxon>Spathaspora</taxon>
    </lineage>
</organism>
<comment type="function">
    <text evidence="1">Functions as component of the Arp2/3 complex which is involved in regulation of actin polymerization and together with an activating nucleation-promoting factor (NPF) mediates the formation of branched actin networks.</text>
</comment>
<dbReference type="Pfam" id="PF04062">
    <property type="entry name" value="P21-Arc"/>
    <property type="match status" value="1"/>
</dbReference>
<dbReference type="PANTHER" id="PTHR12391">
    <property type="entry name" value="ARP2/3 COMPLEX 21 KD SUBUNIT"/>
    <property type="match status" value="1"/>
</dbReference>
<dbReference type="GO" id="GO:0034314">
    <property type="term" value="P:Arp2/3 complex-mediated actin nucleation"/>
    <property type="evidence" value="ECO:0007669"/>
    <property type="project" value="InterPro"/>
</dbReference>
<dbReference type="PIRSF" id="PIRSF016315">
    <property type="entry name" value="ARP2/3_P21-Arc"/>
    <property type="match status" value="1"/>
</dbReference>
<keyword evidence="1" id="KW-0009">Actin-binding</keyword>
<dbReference type="Proteomes" id="UP000694255">
    <property type="component" value="Unassembled WGS sequence"/>
</dbReference>
<dbReference type="EMBL" id="JAGSYN010000048">
    <property type="protein sequence ID" value="KAG7665667.1"/>
    <property type="molecule type" value="Genomic_DNA"/>
</dbReference>
<dbReference type="InterPro" id="IPR007204">
    <property type="entry name" value="ARPC3"/>
</dbReference>
<dbReference type="AlphaFoldDB" id="A0A8J5QMB1"/>
<comment type="subunit">
    <text evidence="1">Component of the Arp2/3 complex.</text>
</comment>
<keyword evidence="1" id="KW-0206">Cytoskeleton</keyword>
<sequence>MPAYHSTFLAEEQSSANRTIGNLILLPFHTKFRGPSFPPDQEYDIIEEILDLFRANSFFRNFEIKGNADRLLIYGILYVNQCLSKLNPIMNSKEAVRVLNNLSLDNFSLPGEIGFPLNTIYTGPSNKNESDLLRSYLQQFRQELADRLIKRIYENDIDGPSKYWLAFTKRRFMNTSL</sequence>
<reference evidence="2 3" key="1">
    <citation type="journal article" date="2021" name="DNA Res.">
        <title>Genome analysis of Candida subhashii reveals its hybrid nature and dual mitochondrial genome conformations.</title>
        <authorList>
            <person name="Mixao V."/>
            <person name="Hegedusova E."/>
            <person name="Saus E."/>
            <person name="Pryszcz L.P."/>
            <person name="Cillingova A."/>
            <person name="Nosek J."/>
            <person name="Gabaldon T."/>
        </authorList>
    </citation>
    <scope>NUCLEOTIDE SEQUENCE [LARGE SCALE GENOMIC DNA]</scope>
    <source>
        <strain evidence="2 3">CBS 10753</strain>
    </source>
</reference>
<dbReference type="RefSeq" id="XP_049265899.1">
    <property type="nucleotide sequence ID" value="XM_049410594.1"/>
</dbReference>
<proteinExistence type="inferred from homology"/>
<evidence type="ECO:0000313" key="2">
    <source>
        <dbReference type="EMBL" id="KAG7665667.1"/>
    </source>
</evidence>
<gene>
    <name evidence="2" type="ORF">J8A68_000873</name>
</gene>
<keyword evidence="3" id="KW-1185">Reference proteome</keyword>
<comment type="subcellular location">
    <subcellularLocation>
        <location evidence="1">Cytoplasm</location>
        <location evidence="1">Cytoskeleton</location>
    </subcellularLocation>
</comment>
<evidence type="ECO:0000256" key="1">
    <source>
        <dbReference type="PIRNR" id="PIRNR016315"/>
    </source>
</evidence>
<keyword evidence="1" id="KW-0963">Cytoplasm</keyword>
<protein>
    <recommendedName>
        <fullName evidence="1">Actin-related protein 2/3 complex subunit 3</fullName>
    </recommendedName>
</protein>
<name>A0A8J5QMB1_9ASCO</name>
<dbReference type="GO" id="GO:0005885">
    <property type="term" value="C:Arp2/3 protein complex"/>
    <property type="evidence" value="ECO:0007669"/>
    <property type="project" value="InterPro"/>
</dbReference>
<evidence type="ECO:0000313" key="3">
    <source>
        <dbReference type="Proteomes" id="UP000694255"/>
    </source>
</evidence>
<accession>A0A8J5QMB1</accession>
<dbReference type="GeneID" id="73467674"/>